<dbReference type="PANTHER" id="PTHR11364">
    <property type="entry name" value="THIOSULFATE SULFERTANSFERASE"/>
    <property type="match status" value="1"/>
</dbReference>
<gene>
    <name evidence="4" type="ORF">GCM10009613_10970</name>
</gene>
<dbReference type="InterPro" id="IPR036873">
    <property type="entry name" value="Rhodanese-like_dom_sf"/>
</dbReference>
<keyword evidence="1" id="KW-0808">Transferase</keyword>
<name>A0ABP4IC83_9PSEU</name>
<dbReference type="Proteomes" id="UP001501414">
    <property type="component" value="Unassembled WGS sequence"/>
</dbReference>
<proteinExistence type="predicted"/>
<dbReference type="InterPro" id="IPR001763">
    <property type="entry name" value="Rhodanese-like_dom"/>
</dbReference>
<feature type="domain" description="Rhodanese" evidence="3">
    <location>
        <begin position="19"/>
        <end position="144"/>
    </location>
</feature>
<evidence type="ECO:0000256" key="2">
    <source>
        <dbReference type="ARBA" id="ARBA00022737"/>
    </source>
</evidence>
<dbReference type="SMART" id="SM00450">
    <property type="entry name" value="RHOD"/>
    <property type="match status" value="2"/>
</dbReference>
<evidence type="ECO:0000313" key="5">
    <source>
        <dbReference type="Proteomes" id="UP001501414"/>
    </source>
</evidence>
<dbReference type="PANTHER" id="PTHR11364:SF27">
    <property type="entry name" value="SULFURTRANSFERASE"/>
    <property type="match status" value="1"/>
</dbReference>
<dbReference type="PROSITE" id="PS50206">
    <property type="entry name" value="RHODANESE_3"/>
    <property type="match status" value="2"/>
</dbReference>
<dbReference type="InterPro" id="IPR045078">
    <property type="entry name" value="TST/MPST-like"/>
</dbReference>
<keyword evidence="2" id="KW-0677">Repeat</keyword>
<keyword evidence="5" id="KW-1185">Reference proteome</keyword>
<dbReference type="SUPFAM" id="SSF52821">
    <property type="entry name" value="Rhodanese/Cell cycle control phosphatase"/>
    <property type="match status" value="2"/>
</dbReference>
<feature type="domain" description="Rhodanese" evidence="3">
    <location>
        <begin position="201"/>
        <end position="289"/>
    </location>
</feature>
<dbReference type="CDD" id="cd01448">
    <property type="entry name" value="TST_Repeat_1"/>
    <property type="match status" value="1"/>
</dbReference>
<organism evidence="4 5">
    <name type="scientific">Pseudonocardia kongjuensis</name>
    <dbReference type="NCBI Taxonomy" id="102227"/>
    <lineage>
        <taxon>Bacteria</taxon>
        <taxon>Bacillati</taxon>
        <taxon>Actinomycetota</taxon>
        <taxon>Actinomycetes</taxon>
        <taxon>Pseudonocardiales</taxon>
        <taxon>Pseudonocardiaceae</taxon>
        <taxon>Pseudonocardia</taxon>
    </lineage>
</organism>
<reference evidence="5" key="1">
    <citation type="journal article" date="2019" name="Int. J. Syst. Evol. Microbiol.">
        <title>The Global Catalogue of Microorganisms (GCM) 10K type strain sequencing project: providing services to taxonomists for standard genome sequencing and annotation.</title>
        <authorList>
            <consortium name="The Broad Institute Genomics Platform"/>
            <consortium name="The Broad Institute Genome Sequencing Center for Infectious Disease"/>
            <person name="Wu L."/>
            <person name="Ma J."/>
        </authorList>
    </citation>
    <scope>NUCLEOTIDE SEQUENCE [LARGE SCALE GENOMIC DNA]</scope>
    <source>
        <strain evidence="5">JCM 11896</strain>
    </source>
</reference>
<dbReference type="EMBL" id="BAAAJK010000004">
    <property type="protein sequence ID" value="GAA1382727.1"/>
    <property type="molecule type" value="Genomic_DNA"/>
</dbReference>
<evidence type="ECO:0000259" key="3">
    <source>
        <dbReference type="PROSITE" id="PS50206"/>
    </source>
</evidence>
<dbReference type="RefSeq" id="WP_344018932.1">
    <property type="nucleotide sequence ID" value="NZ_BAAAJK010000004.1"/>
</dbReference>
<accession>A0ABP4IC83</accession>
<dbReference type="Pfam" id="PF00581">
    <property type="entry name" value="Rhodanese"/>
    <property type="match status" value="2"/>
</dbReference>
<dbReference type="Gene3D" id="3.40.250.10">
    <property type="entry name" value="Rhodanese-like domain"/>
    <property type="match status" value="2"/>
</dbReference>
<evidence type="ECO:0000256" key="1">
    <source>
        <dbReference type="ARBA" id="ARBA00022679"/>
    </source>
</evidence>
<sequence length="291" mass="30323">MSPILPPLVSADELAAAADRPDVLVVDATTRLATTVEGEPYQVAPDIEGFRDAHLPTAVFADIPGAFSDPSARFSLAVPTAEQFAAAAGALGIGDGTHVVAYDTAGNAWATRLWWLLRAFGHDAVSVLDGGLRAWTVAGHPTESGEPKPVPATFTPRWRPELLATTDEVRSLSTGDDAGVVVNALDPATYRGEQEISPYSRRGRIPGSTNLPLFDLLDPATGRFLDEAGLTAKLQEAGILDARRAVTYCGGGIAATLPAFAAFVVSGAEVAVYDGSLSEWTADAALPVETG</sequence>
<protein>
    <submittedName>
        <fullName evidence="4">Sulfurtransferase</fullName>
    </submittedName>
</protein>
<evidence type="ECO:0000313" key="4">
    <source>
        <dbReference type="EMBL" id="GAA1382727.1"/>
    </source>
</evidence>
<comment type="caution">
    <text evidence="4">The sequence shown here is derived from an EMBL/GenBank/DDBJ whole genome shotgun (WGS) entry which is preliminary data.</text>
</comment>